<dbReference type="GO" id="GO:0046872">
    <property type="term" value="F:metal ion binding"/>
    <property type="evidence" value="ECO:0007669"/>
    <property type="project" value="UniProtKB-KW"/>
</dbReference>
<evidence type="ECO:0000256" key="4">
    <source>
        <dbReference type="ARBA" id="ARBA00022842"/>
    </source>
</evidence>
<dbReference type="InterPro" id="IPR006879">
    <property type="entry name" value="YdjC-like"/>
</dbReference>
<dbReference type="GO" id="GO:0005975">
    <property type="term" value="P:carbohydrate metabolic process"/>
    <property type="evidence" value="ECO:0007669"/>
    <property type="project" value="InterPro"/>
</dbReference>
<keyword evidence="4" id="KW-0460">Magnesium</keyword>
<evidence type="ECO:0000313" key="6">
    <source>
        <dbReference type="EMBL" id="AGW13257.1"/>
    </source>
</evidence>
<dbReference type="RefSeq" id="WP_021760054.1">
    <property type="nucleotide sequence ID" value="NC_022444.1"/>
</dbReference>
<sequence length="275" mass="30574">MYTEHTGRALRRLIINADDFGHFHCVSQGILDCIHAEAVTATGVMACGPAFEAMAPALRGHPDIDAGVHLTLTYGQPLSPALRRLYPDGFPGKGRLLQDLLRRRLPLAAVREEWMVQIERCRDAGLQPVFLNGHEHVHLLPPLWRLAVDLAARWNIPFVREPGPGPGKARVLRWMHLPNRLARRRPAASSPAMLGGACSGRMTLAALEQSLHAMPVGSTAEWMCHPGRDDPAELRDPHLRAFHDWDGERAALCGPAFREVLARHGVQLVRFRDLM</sequence>
<dbReference type="PATRIC" id="fig|1121448.10.peg.1406"/>
<dbReference type="InterPro" id="IPR011330">
    <property type="entry name" value="Glyco_hydro/deAcase_b/a-brl"/>
</dbReference>
<evidence type="ECO:0000256" key="5">
    <source>
        <dbReference type="ARBA" id="ARBA00023277"/>
    </source>
</evidence>
<dbReference type="KEGG" id="dgg:DGI_1411"/>
<evidence type="ECO:0000256" key="1">
    <source>
        <dbReference type="ARBA" id="ARBA00001946"/>
    </source>
</evidence>
<gene>
    <name evidence="6" type="ORF">DGI_1411</name>
</gene>
<dbReference type="Gene3D" id="3.20.20.370">
    <property type="entry name" value="Glycoside hydrolase/deacetylase"/>
    <property type="match status" value="1"/>
</dbReference>
<evidence type="ECO:0000313" key="7">
    <source>
        <dbReference type="Proteomes" id="UP000016587"/>
    </source>
</evidence>
<keyword evidence="7" id="KW-1185">Reference proteome</keyword>
<dbReference type="SUPFAM" id="SSF88713">
    <property type="entry name" value="Glycoside hydrolase/deacetylase"/>
    <property type="match status" value="1"/>
</dbReference>
<dbReference type="PANTHER" id="PTHR31609">
    <property type="entry name" value="YDJC DEACETYLASE FAMILY MEMBER"/>
    <property type="match status" value="1"/>
</dbReference>
<dbReference type="STRING" id="1121448.DGI_1411"/>
<proteinExistence type="predicted"/>
<evidence type="ECO:0000256" key="3">
    <source>
        <dbReference type="ARBA" id="ARBA00022801"/>
    </source>
</evidence>
<keyword evidence="2" id="KW-0479">Metal-binding</keyword>
<dbReference type="OrthoDB" id="9774177at2"/>
<evidence type="ECO:0000256" key="2">
    <source>
        <dbReference type="ARBA" id="ARBA00022723"/>
    </source>
</evidence>
<dbReference type="GO" id="GO:0019213">
    <property type="term" value="F:deacetylase activity"/>
    <property type="evidence" value="ECO:0007669"/>
    <property type="project" value="TreeGrafter"/>
</dbReference>
<comment type="cofactor">
    <cofactor evidence="1">
        <name>Mg(2+)</name>
        <dbReference type="ChEBI" id="CHEBI:18420"/>
    </cofactor>
</comment>
<reference evidence="6 7" key="1">
    <citation type="journal article" date="2013" name="J. Bacteriol.">
        <title>Roles of HynAB and Ech, the only two hydrogenases found in the model sulfate reducer Desulfovibrio gigas.</title>
        <authorList>
            <person name="Morais-Silva F.O."/>
            <person name="Santos C.I."/>
            <person name="Rodrigues R."/>
            <person name="Pereira I.A."/>
            <person name="Rodrigues-Pousada C."/>
        </authorList>
    </citation>
    <scope>NUCLEOTIDE SEQUENCE [LARGE SCALE GENOMIC DNA]</scope>
    <source>
        <strain evidence="7">ATCC 19364 / DSM 1382 / NCIMB 9332 / VKM B-1759</strain>
    </source>
</reference>
<keyword evidence="3" id="KW-0378">Hydrolase</keyword>
<dbReference type="eggNOG" id="COG3394">
    <property type="taxonomic scope" value="Bacteria"/>
</dbReference>
<dbReference type="GO" id="GO:0016787">
    <property type="term" value="F:hydrolase activity"/>
    <property type="evidence" value="ECO:0007669"/>
    <property type="project" value="UniProtKB-KW"/>
</dbReference>
<evidence type="ECO:0008006" key="8">
    <source>
        <dbReference type="Google" id="ProtNLM"/>
    </source>
</evidence>
<dbReference type="HOGENOM" id="CLU_064244_4_0_7"/>
<dbReference type="PANTHER" id="PTHR31609:SF1">
    <property type="entry name" value="CARBOHYDRATE DEACETYLASE"/>
    <property type="match status" value="1"/>
</dbReference>
<reference evidence="7" key="2">
    <citation type="submission" date="2013-07" db="EMBL/GenBank/DDBJ databases">
        <authorList>
            <person name="Morais-Silva F.O."/>
            <person name="Rezende A.M."/>
            <person name="Pimentel C."/>
            <person name="Resende D.M."/>
            <person name="Santos C.I."/>
            <person name="Clemente C."/>
            <person name="de Oliveira L.M."/>
            <person name="da Silva S.M."/>
            <person name="Costa D.A."/>
            <person name="Varela-Raposo A."/>
            <person name="Horacio E.C.A."/>
            <person name="Matos M."/>
            <person name="Flores O."/>
            <person name="Ruiz J.C."/>
            <person name="Rodrigues-Pousada C."/>
        </authorList>
    </citation>
    <scope>NUCLEOTIDE SEQUENCE [LARGE SCALE GENOMIC DNA]</scope>
    <source>
        <strain evidence="7">ATCC 19364 / DSM 1382 / NCIMB 9332 / VKM B-1759</strain>
    </source>
</reference>
<dbReference type="Pfam" id="PF04794">
    <property type="entry name" value="YdjC"/>
    <property type="match status" value="1"/>
</dbReference>
<name>T2GBH2_MEGG1</name>
<dbReference type="AlphaFoldDB" id="T2GBH2"/>
<keyword evidence="5" id="KW-0119">Carbohydrate metabolism</keyword>
<dbReference type="Proteomes" id="UP000016587">
    <property type="component" value="Chromosome"/>
</dbReference>
<accession>T2GBH2</accession>
<protein>
    <recommendedName>
        <fullName evidence="8">YdjC family protein</fullName>
    </recommendedName>
</protein>
<dbReference type="EMBL" id="CP006585">
    <property type="protein sequence ID" value="AGW13257.1"/>
    <property type="molecule type" value="Genomic_DNA"/>
</dbReference>
<organism evidence="6 7">
    <name type="scientific">Megalodesulfovibrio gigas (strain ATCC 19364 / DSM 1382 / NCIMB 9332 / VKM B-1759)</name>
    <name type="common">Desulfovibrio gigas</name>
    <dbReference type="NCBI Taxonomy" id="1121448"/>
    <lineage>
        <taxon>Bacteria</taxon>
        <taxon>Pseudomonadati</taxon>
        <taxon>Thermodesulfobacteriota</taxon>
        <taxon>Desulfovibrionia</taxon>
        <taxon>Desulfovibrionales</taxon>
        <taxon>Desulfovibrionaceae</taxon>
        <taxon>Megalodesulfovibrio</taxon>
    </lineage>
</organism>